<reference evidence="2 3" key="1">
    <citation type="journal article" date="2015" name="Genome Biol. Evol.">
        <title>Comparative Genomics of a Bacterivorous Green Alga Reveals Evolutionary Causalities and Consequences of Phago-Mixotrophic Mode of Nutrition.</title>
        <authorList>
            <person name="Burns J.A."/>
            <person name="Paasch A."/>
            <person name="Narechania A."/>
            <person name="Kim E."/>
        </authorList>
    </citation>
    <scope>NUCLEOTIDE SEQUENCE [LARGE SCALE GENOMIC DNA]</scope>
    <source>
        <strain evidence="2 3">PLY_AMNH</strain>
    </source>
</reference>
<evidence type="ECO:0000313" key="2">
    <source>
        <dbReference type="EMBL" id="KAK3267328.1"/>
    </source>
</evidence>
<feature type="compositionally biased region" description="Acidic residues" evidence="1">
    <location>
        <begin position="588"/>
        <end position="602"/>
    </location>
</feature>
<proteinExistence type="predicted"/>
<name>A0AAE0FX05_9CHLO</name>
<evidence type="ECO:0000313" key="3">
    <source>
        <dbReference type="Proteomes" id="UP001190700"/>
    </source>
</evidence>
<sequence length="650" mass="71097">MNLKDLLDCTGKLGRFKQGPMASALRHQKELLNGLKAFIPWSQQLSERRQQLLMETVVDTTVGKVGQKLQLGPTVTIPRPSATAVSAGVIRKTFLAAGRVLKATEALVVDWDKEDEVDMLSEDEEEEEEHDSPPKRKRPPKRVSFSPEPSTKQHSSPATSRSRAKALGRVRRAYRAALRIAKAVEEFPHAFGDEMEWSIRPGACPDIADHVTGDCEIATLDDMEDARECAPASLEKYIAFLPGSAVICHAHLRKCPEANTDSLPDPRKENWLEEIPAGKALFREDAGPGAGEKVANNNSIGKQRGVLDDFLYRVTAKSANSVLRGYSETADGFTELEEAASAHWDNILSVSTGDIERGPSETGRQQSPQSCNDFEGVSFTVPRDSIVARVRRLQRAEPSVSPCPLFNYYGVLDTVVEESAMRTWRDVVAEEYPCSGGAKASRSGSADSNTSRRMGVLVRVDTALRKLVEKEPVVVRDTYRGLQLWMTRLSVATLAVVSVVEAIEELAGELIDPDDDGEDGDQQIWGVYTSVDDEDLLDVPELVSDADSEDGDQHVWGACASAQGVPTLGDKVDEDDADLADVTELISDEDSDDGDTCDDESSVDVPELVSDSDEWVAAVDKEISSLVNDKKALEEVDFDEIPAEARVLNL</sequence>
<evidence type="ECO:0000256" key="1">
    <source>
        <dbReference type="SAM" id="MobiDB-lite"/>
    </source>
</evidence>
<dbReference type="EMBL" id="LGRX02012478">
    <property type="protein sequence ID" value="KAK3267328.1"/>
    <property type="molecule type" value="Genomic_DNA"/>
</dbReference>
<accession>A0AAE0FX05</accession>
<organism evidence="2 3">
    <name type="scientific">Cymbomonas tetramitiformis</name>
    <dbReference type="NCBI Taxonomy" id="36881"/>
    <lineage>
        <taxon>Eukaryota</taxon>
        <taxon>Viridiplantae</taxon>
        <taxon>Chlorophyta</taxon>
        <taxon>Pyramimonadophyceae</taxon>
        <taxon>Pyramimonadales</taxon>
        <taxon>Pyramimonadaceae</taxon>
        <taxon>Cymbomonas</taxon>
    </lineage>
</organism>
<keyword evidence="3" id="KW-1185">Reference proteome</keyword>
<feature type="region of interest" description="Disordered" evidence="1">
    <location>
        <begin position="588"/>
        <end position="607"/>
    </location>
</feature>
<feature type="region of interest" description="Disordered" evidence="1">
    <location>
        <begin position="118"/>
        <end position="166"/>
    </location>
</feature>
<comment type="caution">
    <text evidence="2">The sequence shown here is derived from an EMBL/GenBank/DDBJ whole genome shotgun (WGS) entry which is preliminary data.</text>
</comment>
<feature type="compositionally biased region" description="Polar residues" evidence="1">
    <location>
        <begin position="147"/>
        <end position="161"/>
    </location>
</feature>
<feature type="compositionally biased region" description="Acidic residues" evidence="1">
    <location>
        <begin position="118"/>
        <end position="130"/>
    </location>
</feature>
<protein>
    <submittedName>
        <fullName evidence="2">Uncharacterized protein</fullName>
    </submittedName>
</protein>
<gene>
    <name evidence="2" type="ORF">CYMTET_24108</name>
</gene>
<dbReference type="Proteomes" id="UP001190700">
    <property type="component" value="Unassembled WGS sequence"/>
</dbReference>
<feature type="compositionally biased region" description="Polar residues" evidence="1">
    <location>
        <begin position="362"/>
        <end position="372"/>
    </location>
</feature>
<dbReference type="AlphaFoldDB" id="A0AAE0FX05"/>
<feature type="region of interest" description="Disordered" evidence="1">
    <location>
        <begin position="352"/>
        <end position="372"/>
    </location>
</feature>